<feature type="chain" id="PRO_5022903537" evidence="1">
    <location>
        <begin position="21"/>
        <end position="264"/>
    </location>
</feature>
<protein>
    <submittedName>
        <fullName evidence="3">META domain-containing protein</fullName>
    </submittedName>
</protein>
<evidence type="ECO:0000313" key="3">
    <source>
        <dbReference type="EMBL" id="TWV66602.1"/>
    </source>
</evidence>
<proteinExistence type="predicted"/>
<feature type="domain" description="DUF306" evidence="2">
    <location>
        <begin position="34"/>
        <end position="136"/>
    </location>
</feature>
<dbReference type="PROSITE" id="PS51257">
    <property type="entry name" value="PROKAR_LIPOPROTEIN"/>
    <property type="match status" value="1"/>
</dbReference>
<dbReference type="RefSeq" id="WP_070612695.1">
    <property type="nucleotide sequence ID" value="NZ_VOHY01000036.1"/>
</dbReference>
<feature type="domain" description="DUF306" evidence="2">
    <location>
        <begin position="151"/>
        <end position="240"/>
    </location>
</feature>
<evidence type="ECO:0000313" key="4">
    <source>
        <dbReference type="Proteomes" id="UP000318041"/>
    </source>
</evidence>
<feature type="signal peptide" evidence="1">
    <location>
        <begin position="1"/>
        <end position="20"/>
    </location>
</feature>
<organism evidence="3 4">
    <name type="scientific">Bacteroides fragilis</name>
    <dbReference type="NCBI Taxonomy" id="817"/>
    <lineage>
        <taxon>Bacteria</taxon>
        <taxon>Pseudomonadati</taxon>
        <taxon>Bacteroidota</taxon>
        <taxon>Bacteroidia</taxon>
        <taxon>Bacteroidales</taxon>
        <taxon>Bacteroidaceae</taxon>
        <taxon>Bacteroides</taxon>
    </lineage>
</organism>
<dbReference type="Gene3D" id="2.40.128.270">
    <property type="match status" value="2"/>
</dbReference>
<dbReference type="EMBL" id="VOHY01000036">
    <property type="protein sequence ID" value="TWV66602.1"/>
    <property type="molecule type" value="Genomic_DNA"/>
</dbReference>
<dbReference type="AlphaFoldDB" id="A0A5C6KYL1"/>
<dbReference type="InterPro" id="IPR053147">
    <property type="entry name" value="Hsp_HslJ-like"/>
</dbReference>
<keyword evidence="1" id="KW-0732">Signal</keyword>
<name>A0A5C6KYL1_BACFG</name>
<accession>A0A5C6KYL1</accession>
<reference evidence="3 4" key="1">
    <citation type="submission" date="2019-08" db="EMBL/GenBank/DDBJ databases">
        <title>Genome sequencing of Bacteroides fragilis Sample_iSURF_9.</title>
        <authorList>
            <person name="Chandler J.E."/>
            <person name="Ruoff K.L."/>
            <person name="Price C.E."/>
            <person name="Valls R.A."/>
            <person name="O'Toole G.A."/>
        </authorList>
    </citation>
    <scope>NUCLEOTIDE SEQUENCE [LARGE SCALE GENOMIC DNA]</scope>
    <source>
        <strain evidence="3 4">CFPLTA004_1B</strain>
    </source>
</reference>
<evidence type="ECO:0000256" key="1">
    <source>
        <dbReference type="SAM" id="SignalP"/>
    </source>
</evidence>
<dbReference type="Proteomes" id="UP000318041">
    <property type="component" value="Unassembled WGS sequence"/>
</dbReference>
<sequence>MRKMNKTMIYGMLTALFALASCMGNGNPVSLSDLEGEWNVVELAGQSVNTKQQPFIGFDTREMRVYGYGGCNRLMGSFEWSDESAQMVMDKLASTMMACPDMEQEKALSHALSLTKKVKRGDTDQILLCDSLNQPLAKLNRRCFMMPLSDLQGIWDVVKVNGEVLPDSMENRPFFSLDITEKTLSGNAGCNQMNGKFKTLEKPSNSLVFLPISSTRMTCPNIETEFEVLAALKEVTTFGMLPNGHVGLFAAGSVQVLELAKRKN</sequence>
<comment type="caution">
    <text evidence="3">The sequence shown here is derived from an EMBL/GenBank/DDBJ whole genome shotgun (WGS) entry which is preliminary data.</text>
</comment>
<evidence type="ECO:0000259" key="2">
    <source>
        <dbReference type="Pfam" id="PF03724"/>
    </source>
</evidence>
<dbReference type="InterPro" id="IPR005184">
    <property type="entry name" value="DUF306_Meta_HslJ"/>
</dbReference>
<gene>
    <name evidence="3" type="ORF">FSA08_25030</name>
</gene>
<dbReference type="InterPro" id="IPR038670">
    <property type="entry name" value="HslJ-like_sf"/>
</dbReference>
<dbReference type="Pfam" id="PF03724">
    <property type="entry name" value="META"/>
    <property type="match status" value="2"/>
</dbReference>
<dbReference type="PANTHER" id="PTHR35535:SF1">
    <property type="entry name" value="HEAT SHOCK PROTEIN HSLJ"/>
    <property type="match status" value="1"/>
</dbReference>
<dbReference type="PANTHER" id="PTHR35535">
    <property type="entry name" value="HEAT SHOCK PROTEIN HSLJ"/>
    <property type="match status" value="1"/>
</dbReference>